<dbReference type="Pfam" id="PF17921">
    <property type="entry name" value="Integrase_H2C2"/>
    <property type="match status" value="1"/>
</dbReference>
<reference evidence="2 3" key="1">
    <citation type="submission" date="2015-01" db="EMBL/GenBank/DDBJ databases">
        <title>Evolution of Trichinella species and genotypes.</title>
        <authorList>
            <person name="Korhonen P.K."/>
            <person name="Edoardo P."/>
            <person name="Giuseppe L.R."/>
            <person name="Gasser R.B."/>
        </authorList>
    </citation>
    <scope>NUCLEOTIDE SEQUENCE [LARGE SCALE GENOMIC DNA]</scope>
    <source>
        <strain evidence="2">ISS13</strain>
    </source>
</reference>
<dbReference type="PANTHER" id="PTHR47331:SF1">
    <property type="entry name" value="GAG-LIKE PROTEIN"/>
    <property type="match status" value="1"/>
</dbReference>
<proteinExistence type="predicted"/>
<dbReference type="Proteomes" id="UP000054632">
    <property type="component" value="Unassembled WGS sequence"/>
</dbReference>
<sequence length="409" mass="46180">MEASRLELHGFGDASEAAYAAVVYLRARQCTGVTRVSFVAAKSKVKKLSVPRLELSAALLCVRLVRYVLQELALPVDACYCWSDSLVCLGWIRGDACQWKSFGNPADLASRGCSVTNLFSPLKWWQGPTWLRDPPETWPRAEREERTEDMEMLEEEYRATAALVAVSPPQDAATVIDPGKYSSLEGLIRVTAWCRRFCHNMTLPACSRKAGTVLMARKLKEAERIWIRQEQIHVFRSKDLTDKSTMKALCGFNPFLDEFGVMRVSVRVGRTQLEEEMKLPALLPYKGLIVDLLIKRQHSRQLHAGVAKTLAALRERFWILRGRSAVKRVLRKCGIFRRVAVRPFKQRIGDLIASRVNPAGPFSNVGMDFAGPLLIRGGGSKHGSKRAYICLFTCMVDELYTWNLSLTRR</sequence>
<dbReference type="AlphaFoldDB" id="A0A0V1DTM3"/>
<comment type="caution">
    <text evidence="2">The sequence shown here is derived from an EMBL/GenBank/DDBJ whole genome shotgun (WGS) entry which is preliminary data.</text>
</comment>
<feature type="domain" description="Integrase zinc-binding" evidence="1">
    <location>
        <begin position="292"/>
        <end position="338"/>
    </location>
</feature>
<protein>
    <recommendedName>
        <fullName evidence="1">Integrase zinc-binding domain-containing protein</fullName>
    </recommendedName>
</protein>
<dbReference type="EMBL" id="JYDR01000262">
    <property type="protein sequence ID" value="KRY64860.1"/>
    <property type="molecule type" value="Genomic_DNA"/>
</dbReference>
<evidence type="ECO:0000313" key="2">
    <source>
        <dbReference type="EMBL" id="KRY64860.1"/>
    </source>
</evidence>
<dbReference type="Pfam" id="PF05380">
    <property type="entry name" value="Peptidase_A17"/>
    <property type="match status" value="1"/>
</dbReference>
<accession>A0A0V1DTM3</accession>
<name>A0A0V1DTM3_TRIPS</name>
<organism evidence="2 3">
    <name type="scientific">Trichinella pseudospiralis</name>
    <name type="common">Parasitic roundworm</name>
    <dbReference type="NCBI Taxonomy" id="6337"/>
    <lineage>
        <taxon>Eukaryota</taxon>
        <taxon>Metazoa</taxon>
        <taxon>Ecdysozoa</taxon>
        <taxon>Nematoda</taxon>
        <taxon>Enoplea</taxon>
        <taxon>Dorylaimia</taxon>
        <taxon>Trichinellida</taxon>
        <taxon>Trichinellidae</taxon>
        <taxon>Trichinella</taxon>
    </lineage>
</organism>
<dbReference type="InterPro" id="IPR008042">
    <property type="entry name" value="Retrotrans_Pao"/>
</dbReference>
<gene>
    <name evidence="2" type="ORF">T4A_264</name>
</gene>
<dbReference type="PANTHER" id="PTHR47331">
    <property type="entry name" value="PHD-TYPE DOMAIN-CONTAINING PROTEIN"/>
    <property type="match status" value="1"/>
</dbReference>
<dbReference type="InterPro" id="IPR041588">
    <property type="entry name" value="Integrase_H2C2"/>
</dbReference>
<evidence type="ECO:0000259" key="1">
    <source>
        <dbReference type="Pfam" id="PF17921"/>
    </source>
</evidence>
<evidence type="ECO:0000313" key="3">
    <source>
        <dbReference type="Proteomes" id="UP000054632"/>
    </source>
</evidence>